<name>A0A317PSC4_9HYPH</name>
<organism evidence="2 3">
    <name type="scientific">Hoeflea marina</name>
    <dbReference type="NCBI Taxonomy" id="274592"/>
    <lineage>
        <taxon>Bacteria</taxon>
        <taxon>Pseudomonadati</taxon>
        <taxon>Pseudomonadota</taxon>
        <taxon>Alphaproteobacteria</taxon>
        <taxon>Hyphomicrobiales</taxon>
        <taxon>Rhizobiaceae</taxon>
        <taxon>Hoeflea</taxon>
    </lineage>
</organism>
<evidence type="ECO:0000256" key="1">
    <source>
        <dbReference type="ARBA" id="ARBA00038414"/>
    </source>
</evidence>
<dbReference type="InterPro" id="IPR053714">
    <property type="entry name" value="Iso_Racemase_Enz_sf"/>
</dbReference>
<gene>
    <name evidence="2" type="ORF">DFR52_101546</name>
</gene>
<comment type="caution">
    <text evidence="2">The sequence shown here is derived from an EMBL/GenBank/DDBJ whole genome shotgun (WGS) entry which is preliminary data.</text>
</comment>
<dbReference type="InterPro" id="IPR052186">
    <property type="entry name" value="Hydantoin_racemase-like"/>
</dbReference>
<dbReference type="Proteomes" id="UP000246352">
    <property type="component" value="Unassembled WGS sequence"/>
</dbReference>
<dbReference type="Gene3D" id="3.40.50.12500">
    <property type="match status" value="1"/>
</dbReference>
<dbReference type="PANTHER" id="PTHR28047">
    <property type="entry name" value="PROTEIN DCG1"/>
    <property type="match status" value="1"/>
</dbReference>
<dbReference type="AlphaFoldDB" id="A0A317PSC4"/>
<sequence length="233" mass="24215">MHILVINPNSTASMTRSIETAARLAARPGTQITAINPTDTPASIQGPEDGLATLPGLFSLFESAVMAPGGYDACVIACFDDTGLMELRRRAAIPVIGIGEAAFQMAMLLGQRFSVVTTLSVSIPVIEDNLRAYGYASRCIRVRASEVPVLALESDAEASADAIAAEIGRAMREDRPDAIVLGCAGMAGLAERMSDAYRLPVIDGVAAAIALAEATVTTGNARRLKSGLALVPA</sequence>
<dbReference type="GO" id="GO:0047661">
    <property type="term" value="F:amino-acid racemase activity"/>
    <property type="evidence" value="ECO:0007669"/>
    <property type="project" value="InterPro"/>
</dbReference>
<dbReference type="EMBL" id="QGTR01000001">
    <property type="protein sequence ID" value="PWW03857.1"/>
    <property type="molecule type" value="Genomic_DNA"/>
</dbReference>
<dbReference type="Pfam" id="PF01177">
    <property type="entry name" value="Asp_Glu_race"/>
    <property type="match status" value="1"/>
</dbReference>
<accession>A0A317PSC4</accession>
<dbReference type="OrthoDB" id="9791723at2"/>
<evidence type="ECO:0000313" key="2">
    <source>
        <dbReference type="EMBL" id="PWW03857.1"/>
    </source>
</evidence>
<dbReference type="InterPro" id="IPR015942">
    <property type="entry name" value="Asp/Glu/hydantoin_racemase"/>
</dbReference>
<protein>
    <submittedName>
        <fullName evidence="2">Allantoin racemase</fullName>
    </submittedName>
</protein>
<dbReference type="PANTHER" id="PTHR28047:SF5">
    <property type="entry name" value="PROTEIN DCG1"/>
    <property type="match status" value="1"/>
</dbReference>
<proteinExistence type="inferred from homology"/>
<dbReference type="RefSeq" id="WP_110030359.1">
    <property type="nucleotide sequence ID" value="NZ_QGTR01000001.1"/>
</dbReference>
<evidence type="ECO:0000313" key="3">
    <source>
        <dbReference type="Proteomes" id="UP000246352"/>
    </source>
</evidence>
<keyword evidence="3" id="KW-1185">Reference proteome</keyword>
<comment type="similarity">
    <text evidence="1">Belongs to the HyuE racemase family.</text>
</comment>
<reference evidence="2 3" key="1">
    <citation type="submission" date="2018-05" db="EMBL/GenBank/DDBJ databases">
        <title>Genomic Encyclopedia of Type Strains, Phase IV (KMG-IV): sequencing the most valuable type-strain genomes for metagenomic binning, comparative biology and taxonomic classification.</title>
        <authorList>
            <person name="Goeker M."/>
        </authorList>
    </citation>
    <scope>NUCLEOTIDE SEQUENCE [LARGE SCALE GENOMIC DNA]</scope>
    <source>
        <strain evidence="2 3">DSM 16791</strain>
    </source>
</reference>